<organism evidence="6 7">
    <name type="scientific">Kumtagia ephedrae</name>
    <dbReference type="NCBI Taxonomy" id="2116701"/>
    <lineage>
        <taxon>Bacteria</taxon>
        <taxon>Pseudomonadati</taxon>
        <taxon>Pseudomonadota</taxon>
        <taxon>Alphaproteobacteria</taxon>
        <taxon>Hyphomicrobiales</taxon>
        <taxon>Phyllobacteriaceae</taxon>
        <taxon>Kumtagia</taxon>
    </lineage>
</organism>
<keyword evidence="2" id="KW-0805">Transcription regulation</keyword>
<comment type="similarity">
    <text evidence="1">Belongs to the LysR transcriptional regulatory family.</text>
</comment>
<dbReference type="SUPFAM" id="SSF53850">
    <property type="entry name" value="Periplasmic binding protein-like II"/>
    <property type="match status" value="1"/>
</dbReference>
<dbReference type="Proteomes" id="UP000241229">
    <property type="component" value="Unassembled WGS sequence"/>
</dbReference>
<dbReference type="Gene3D" id="3.40.190.10">
    <property type="entry name" value="Periplasmic binding protein-like II"/>
    <property type="match status" value="2"/>
</dbReference>
<evidence type="ECO:0000313" key="7">
    <source>
        <dbReference type="Proteomes" id="UP000241229"/>
    </source>
</evidence>
<dbReference type="AlphaFoldDB" id="A0A2P7RTV7"/>
<evidence type="ECO:0000259" key="5">
    <source>
        <dbReference type="PROSITE" id="PS50931"/>
    </source>
</evidence>
<feature type="domain" description="HTH lysR-type" evidence="5">
    <location>
        <begin position="9"/>
        <end position="60"/>
    </location>
</feature>
<evidence type="ECO:0000256" key="1">
    <source>
        <dbReference type="ARBA" id="ARBA00009437"/>
    </source>
</evidence>
<evidence type="ECO:0000313" key="6">
    <source>
        <dbReference type="EMBL" id="PSJ53629.1"/>
    </source>
</evidence>
<dbReference type="InterPro" id="IPR036388">
    <property type="entry name" value="WH-like_DNA-bd_sf"/>
</dbReference>
<evidence type="ECO:0000256" key="3">
    <source>
        <dbReference type="ARBA" id="ARBA00023125"/>
    </source>
</evidence>
<dbReference type="Gene3D" id="1.10.10.10">
    <property type="entry name" value="Winged helix-like DNA-binding domain superfamily/Winged helix DNA-binding domain"/>
    <property type="match status" value="1"/>
</dbReference>
<comment type="caution">
    <text evidence="6">The sequence shown here is derived from an EMBL/GenBank/DDBJ whole genome shotgun (WGS) entry which is preliminary data.</text>
</comment>
<dbReference type="RefSeq" id="WP_106775019.1">
    <property type="nucleotide sequence ID" value="NZ_PXYK01000033.1"/>
</dbReference>
<dbReference type="PROSITE" id="PS50931">
    <property type="entry name" value="HTH_LYSR"/>
    <property type="match status" value="1"/>
</dbReference>
<dbReference type="InterPro" id="IPR050950">
    <property type="entry name" value="HTH-type_LysR_regulators"/>
</dbReference>
<evidence type="ECO:0000256" key="4">
    <source>
        <dbReference type="ARBA" id="ARBA00023163"/>
    </source>
</evidence>
<keyword evidence="4" id="KW-0804">Transcription</keyword>
<dbReference type="Pfam" id="PF03466">
    <property type="entry name" value="LysR_substrate"/>
    <property type="match status" value="1"/>
</dbReference>
<proteinExistence type="inferred from homology"/>
<dbReference type="InterPro" id="IPR036390">
    <property type="entry name" value="WH_DNA-bd_sf"/>
</dbReference>
<dbReference type="Pfam" id="PF00126">
    <property type="entry name" value="HTH_1"/>
    <property type="match status" value="1"/>
</dbReference>
<dbReference type="EMBL" id="PXYK01000033">
    <property type="protein sequence ID" value="PSJ53629.1"/>
    <property type="molecule type" value="Genomic_DNA"/>
</dbReference>
<dbReference type="GO" id="GO:0005829">
    <property type="term" value="C:cytosol"/>
    <property type="evidence" value="ECO:0007669"/>
    <property type="project" value="TreeGrafter"/>
</dbReference>
<protein>
    <recommendedName>
        <fullName evidence="5">HTH lysR-type domain-containing protein</fullName>
    </recommendedName>
</protein>
<dbReference type="InterPro" id="IPR000847">
    <property type="entry name" value="LysR_HTH_N"/>
</dbReference>
<reference evidence="6 7" key="1">
    <citation type="submission" date="2018-03" db="EMBL/GenBank/DDBJ databases">
        <title>The draft genome of Mesorhizobium sp. 6GN-30.</title>
        <authorList>
            <person name="Liu L."/>
            <person name="Li L."/>
            <person name="Wang T."/>
            <person name="Zhang X."/>
            <person name="Liang L."/>
        </authorList>
    </citation>
    <scope>NUCLEOTIDE SEQUENCE [LARGE SCALE GENOMIC DNA]</scope>
    <source>
        <strain evidence="6 7">6GN30</strain>
    </source>
</reference>
<keyword evidence="7" id="KW-1185">Reference proteome</keyword>
<dbReference type="SUPFAM" id="SSF46785">
    <property type="entry name" value="Winged helix' DNA-binding domain"/>
    <property type="match status" value="1"/>
</dbReference>
<gene>
    <name evidence="6" type="ORF">C7I84_25430</name>
</gene>
<sequence>MPIFTTATRCLVEVIEAGSIRRAAEILNMAPSAINRHILNLETEYKMIFLERLPRGVRATPAGRLMAEQIRRWHADMEGVTNELAKLRGKESQRITIGMMECFAGGFFTEILATVRQSYPEVSAVVRVGGTRELVSLLEDGEIDLVVAFNMPPSSNYWAVETMPINMAVAVAAGHPFASRRSISPSECESEPLLLVDGSLSLRPLIDTIFASGSPWTTAPLTSNSILMIKSAVRAGAGISILTRFDVRDELASGQIVLVPLDAPNTRETLSICVRDQSTVPALSTAFTQAIIAAVRRELSR</sequence>
<accession>A0A2P7RTV7</accession>
<dbReference type="InterPro" id="IPR005119">
    <property type="entry name" value="LysR_subst-bd"/>
</dbReference>
<dbReference type="PANTHER" id="PTHR30419:SF8">
    <property type="entry name" value="NITROGEN ASSIMILATION TRANSCRIPTIONAL ACTIVATOR-RELATED"/>
    <property type="match status" value="1"/>
</dbReference>
<keyword evidence="3" id="KW-0238">DNA-binding</keyword>
<dbReference type="GO" id="GO:0003677">
    <property type="term" value="F:DNA binding"/>
    <property type="evidence" value="ECO:0007669"/>
    <property type="project" value="UniProtKB-KW"/>
</dbReference>
<dbReference type="GO" id="GO:0003700">
    <property type="term" value="F:DNA-binding transcription factor activity"/>
    <property type="evidence" value="ECO:0007669"/>
    <property type="project" value="InterPro"/>
</dbReference>
<evidence type="ECO:0000256" key="2">
    <source>
        <dbReference type="ARBA" id="ARBA00023015"/>
    </source>
</evidence>
<name>A0A2P7RTV7_9HYPH</name>
<dbReference type="OrthoDB" id="7809623at2"/>
<dbReference type="PANTHER" id="PTHR30419">
    <property type="entry name" value="HTH-TYPE TRANSCRIPTIONAL REGULATOR YBHD"/>
    <property type="match status" value="1"/>
</dbReference>